<organism evidence="1 2">
    <name type="scientific">Flavobacterium johnsoniae</name>
    <name type="common">Cytophaga johnsonae</name>
    <dbReference type="NCBI Taxonomy" id="986"/>
    <lineage>
        <taxon>Bacteria</taxon>
        <taxon>Pseudomonadati</taxon>
        <taxon>Bacteroidota</taxon>
        <taxon>Flavobacteriia</taxon>
        <taxon>Flavobacteriales</taxon>
        <taxon>Flavobacteriaceae</taxon>
        <taxon>Flavobacterium</taxon>
    </lineage>
</organism>
<dbReference type="SUPFAM" id="SSF54427">
    <property type="entry name" value="NTF2-like"/>
    <property type="match status" value="1"/>
</dbReference>
<dbReference type="InterPro" id="IPR032710">
    <property type="entry name" value="NTF2-like_dom_sf"/>
</dbReference>
<dbReference type="Gene3D" id="3.10.450.50">
    <property type="match status" value="1"/>
</dbReference>
<evidence type="ECO:0000313" key="2">
    <source>
        <dbReference type="Proteomes" id="UP000184112"/>
    </source>
</evidence>
<dbReference type="RefSeq" id="WP_175556809.1">
    <property type="nucleotide sequence ID" value="NZ_FQWH01000002.1"/>
</dbReference>
<proteinExistence type="predicted"/>
<reference evidence="1 2" key="1">
    <citation type="submission" date="2016-11" db="EMBL/GenBank/DDBJ databases">
        <authorList>
            <person name="Jaros S."/>
            <person name="Januszkiewicz K."/>
            <person name="Wedrychowicz H."/>
        </authorList>
    </citation>
    <scope>NUCLEOTIDE SEQUENCE [LARGE SCALE GENOMIC DNA]</scope>
    <source>
        <strain evidence="1 2">DSM 6792</strain>
    </source>
</reference>
<sequence>MKMKKKLDQLVSDYIETWSTVDSQIRKQLVEKVYSNSAEFFVNQPEGSPTKHSGSEAIFTNISNVNERMVIRDKLETEFTGYSENHDTLKVTWQMKNLNGEIVVKGMDFLQLQNSKIIKDYLFII</sequence>
<dbReference type="AlphaFoldDB" id="A0A1M5JBB7"/>
<gene>
    <name evidence="1" type="ORF">SAMN05444388_102457</name>
</gene>
<name>A0A1M5JBB7_FLAJO</name>
<evidence type="ECO:0000313" key="1">
    <source>
        <dbReference type="EMBL" id="SHG37874.1"/>
    </source>
</evidence>
<evidence type="ECO:0008006" key="3">
    <source>
        <dbReference type="Google" id="ProtNLM"/>
    </source>
</evidence>
<protein>
    <recommendedName>
        <fullName evidence="3">SnoaL-like domain-containing protein</fullName>
    </recommendedName>
</protein>
<dbReference type="Proteomes" id="UP000184112">
    <property type="component" value="Unassembled WGS sequence"/>
</dbReference>
<accession>A0A1M5JBB7</accession>
<dbReference type="EMBL" id="FQWH01000002">
    <property type="protein sequence ID" value="SHG37874.1"/>
    <property type="molecule type" value="Genomic_DNA"/>
</dbReference>